<gene>
    <name evidence="2" type="ORF">WMG39_02700</name>
</gene>
<accession>A0ABU8YHA9</accession>
<dbReference type="InterPro" id="IPR031975">
    <property type="entry name" value="Pilin_GH"/>
</dbReference>
<dbReference type="Pfam" id="PF16734">
    <property type="entry name" value="Pilin_GH"/>
    <property type="match status" value="1"/>
</dbReference>
<name>A0ABU8YHA9_9CYAN</name>
<reference evidence="2 3" key="1">
    <citation type="journal article" date="2020" name="Harmful Algae">
        <title>Molecular and morphological characterization of a novel dihydroanatoxin-a producing Microcoleus species (cyanobacteria) from the Russian River, California, USA.</title>
        <authorList>
            <person name="Conklin K.Y."/>
            <person name="Stancheva R."/>
            <person name="Otten T.G."/>
            <person name="Fadness R."/>
            <person name="Boyer G.L."/>
            <person name="Read B."/>
            <person name="Zhang X."/>
            <person name="Sheath R.G."/>
        </authorList>
    </citation>
    <scope>NUCLEOTIDE SEQUENCE [LARGE SCALE GENOMIC DNA]</scope>
    <source>
        <strain evidence="2 3">PTRS2</strain>
    </source>
</reference>
<proteinExistence type="predicted"/>
<evidence type="ECO:0000313" key="2">
    <source>
        <dbReference type="EMBL" id="MEK0183751.1"/>
    </source>
</evidence>
<protein>
    <submittedName>
        <fullName evidence="2">Type IV pilin-like G/H family protein</fullName>
    </submittedName>
</protein>
<feature type="signal peptide" evidence="1">
    <location>
        <begin position="1"/>
        <end position="30"/>
    </location>
</feature>
<dbReference type="Proteomes" id="UP001384579">
    <property type="component" value="Unassembled WGS sequence"/>
</dbReference>
<organism evidence="2 3">
    <name type="scientific">Microcoleus anatoxicus PTRS2</name>
    <dbReference type="NCBI Taxonomy" id="2705321"/>
    <lineage>
        <taxon>Bacteria</taxon>
        <taxon>Bacillati</taxon>
        <taxon>Cyanobacteriota</taxon>
        <taxon>Cyanophyceae</taxon>
        <taxon>Oscillatoriophycideae</taxon>
        <taxon>Oscillatoriales</taxon>
        <taxon>Microcoleaceae</taxon>
        <taxon>Microcoleus</taxon>
        <taxon>Microcoleus anatoxicus</taxon>
    </lineage>
</organism>
<dbReference type="EMBL" id="JBBLXS010000019">
    <property type="protein sequence ID" value="MEK0183751.1"/>
    <property type="molecule type" value="Genomic_DNA"/>
</dbReference>
<feature type="chain" id="PRO_5046434767" evidence="1">
    <location>
        <begin position="31"/>
        <end position="320"/>
    </location>
</feature>
<evidence type="ECO:0000313" key="3">
    <source>
        <dbReference type="Proteomes" id="UP001384579"/>
    </source>
</evidence>
<evidence type="ECO:0000256" key="1">
    <source>
        <dbReference type="SAM" id="SignalP"/>
    </source>
</evidence>
<keyword evidence="1" id="KW-0732">Signal</keyword>
<sequence>MSIKKLNTPRFLIGACCLLPWSRLVTSAIAQQPTWRSVIISQANPPAKTVAKNLVGQWQLKYLSPIPLTVILTPEGKLFILKGYPFPNPTAYEFSYKINSLSQPMQIDLVSSSDETLRTIFEFNKRSQLRVELMGLKPGEPRPNTFTAGAIFLEKVSTVTALPRNTKIEKFNLLEPENPRAVYEGEEFIRYAIKAQQSFYAENAKFATTLEELAIGTRLDTENYRYQILPESGATEGIIITLQAKKRQFRSYTGAVFLVKVKDDADNSVTSVGFICQTDKPSTIPPPRPIVPINNDKASFRCPINSYLISITATGIDYAP</sequence>
<keyword evidence="3" id="KW-1185">Reference proteome</keyword>
<dbReference type="RefSeq" id="WP_340519604.1">
    <property type="nucleotide sequence ID" value="NZ_JBBLXS010000019.1"/>
</dbReference>
<comment type="caution">
    <text evidence="2">The sequence shown here is derived from an EMBL/GenBank/DDBJ whole genome shotgun (WGS) entry which is preliminary data.</text>
</comment>